<name>A0A150HQV1_9GAMM</name>
<evidence type="ECO:0000313" key="5">
    <source>
        <dbReference type="Proteomes" id="UP000075544"/>
    </source>
</evidence>
<dbReference type="Pfam" id="PF06956">
    <property type="entry name" value="RtcR"/>
    <property type="match status" value="1"/>
</dbReference>
<dbReference type="Gene3D" id="1.10.8.60">
    <property type="match status" value="1"/>
</dbReference>
<dbReference type="InterPro" id="IPR027417">
    <property type="entry name" value="P-loop_NTPase"/>
</dbReference>
<evidence type="ECO:0000256" key="1">
    <source>
        <dbReference type="ARBA" id="ARBA00022741"/>
    </source>
</evidence>
<dbReference type="SMART" id="SM00382">
    <property type="entry name" value="AAA"/>
    <property type="match status" value="1"/>
</dbReference>
<dbReference type="InterPro" id="IPR009715">
    <property type="entry name" value="RtcR"/>
</dbReference>
<reference evidence="4 5" key="1">
    <citation type="journal article" date="2016" name="Sci. Rep.">
        <title>Genomic and phenotypic characterization of the species Acinetobacter venetianus.</title>
        <authorList>
            <person name="Fondi M."/>
            <person name="Maida I."/>
            <person name="Perrin E."/>
            <person name="Orlandini V."/>
            <person name="La Torre L."/>
            <person name="Bosi E."/>
            <person name="Negroni A."/>
            <person name="Zanaroli G."/>
            <person name="Fava F."/>
            <person name="Decorosi F."/>
            <person name="Giovannetti L."/>
            <person name="Viti C."/>
            <person name="Vaneechoutte M."/>
            <person name="Dijkshoorn L."/>
            <person name="Fani R."/>
        </authorList>
    </citation>
    <scope>NUCLEOTIDE SEQUENCE [LARGE SCALE GENOMIC DNA]</scope>
    <source>
        <strain evidence="4 5">LUH13518</strain>
    </source>
</reference>
<evidence type="ECO:0000259" key="3">
    <source>
        <dbReference type="PROSITE" id="PS50045"/>
    </source>
</evidence>
<dbReference type="InterPro" id="IPR017183">
    <property type="entry name" value="Sigma54_dep_tscrpt_act_RtcR"/>
</dbReference>
<dbReference type="PATRIC" id="fig|52133.19.peg.3088"/>
<organism evidence="4 5">
    <name type="scientific">Acinetobacter venetianus</name>
    <dbReference type="NCBI Taxonomy" id="52133"/>
    <lineage>
        <taxon>Bacteria</taxon>
        <taxon>Pseudomonadati</taxon>
        <taxon>Pseudomonadota</taxon>
        <taxon>Gammaproteobacteria</taxon>
        <taxon>Moraxellales</taxon>
        <taxon>Moraxellaceae</taxon>
        <taxon>Acinetobacter</taxon>
    </lineage>
</organism>
<dbReference type="Pfam" id="PF00158">
    <property type="entry name" value="Sigma54_activat"/>
    <property type="match status" value="1"/>
</dbReference>
<dbReference type="Gene3D" id="3.40.50.300">
    <property type="entry name" value="P-loop containing nucleotide triphosphate hydrolases"/>
    <property type="match status" value="1"/>
</dbReference>
<dbReference type="CDD" id="cd00009">
    <property type="entry name" value="AAA"/>
    <property type="match status" value="1"/>
</dbReference>
<evidence type="ECO:0000313" key="4">
    <source>
        <dbReference type="EMBL" id="KXZ68610.1"/>
    </source>
</evidence>
<protein>
    <submittedName>
        <fullName evidence="4">Transcriptional regulatory protein ZraR</fullName>
    </submittedName>
</protein>
<sequence length="533" mass="60961">MLNAKKTVVIGFVGSTLDQGKRPDRWQRWRPTLSLLMHEDLIVDELVLLHDRQHHNLVKFIAEDAQDVSPLTTVSGHRVSIRDPWDFAEVYGALYDFVKSYSFDTEKNNYLLHITTGTHVAQICWYLLVDANYLPAKLIQSAPNQQKTPEGEYRIIDLDLSRYDVLKQRFEDEQQQNWQQLKANISTYNNEFNQLITEVELVATRSSAPILIMGATGVGKSHLAKQIFQLKKDKFHLSGRFVDVNCATLRGDSAMSSLFGHIKGAFTGAAASRTGLLKSADQGILFLDEIGELGLDEQAMLLKALEDKSFFPVGSDKEVQADFQLIAGTNKDLRAEVQEGRFREDLWARLNTWTFFLPNLKDRIEDIAPNVEFELQRFAANHQRQLRFQRDALDVYLKFAKSREASWQGNFRDLTASVTRLATLSSGELIRSETVEKEIQRLKQLWSIQTTQNHSKDVDILLKYLDQTQLSEIDEFDQIQLRGVLQVCGTSKSMADAGRQLFAASRQQRNTTNDSDRVKKYLARFGLNWSDFQ</sequence>
<comment type="caution">
    <text evidence="4">The sequence shown here is derived from an EMBL/GenBank/DDBJ whole genome shotgun (WGS) entry which is preliminary data.</text>
</comment>
<dbReference type="SUPFAM" id="SSF52540">
    <property type="entry name" value="P-loop containing nucleoside triphosphate hydrolases"/>
    <property type="match status" value="1"/>
</dbReference>
<dbReference type="InterPro" id="IPR003593">
    <property type="entry name" value="AAA+_ATPase"/>
</dbReference>
<dbReference type="PIRSF" id="PIRSF037354">
    <property type="entry name" value="Txn_actvtr_RtcR"/>
    <property type="match status" value="1"/>
</dbReference>
<dbReference type="RefSeq" id="WP_061525566.1">
    <property type="nucleotide sequence ID" value="NZ_JRHX01000090.1"/>
</dbReference>
<dbReference type="NCBIfam" id="NF038308">
    <property type="entry name" value="RNA_repair_RtcR"/>
    <property type="match status" value="1"/>
</dbReference>
<dbReference type="PROSITE" id="PS50045">
    <property type="entry name" value="SIGMA54_INTERACT_4"/>
    <property type="match status" value="1"/>
</dbReference>
<dbReference type="GO" id="GO:0003700">
    <property type="term" value="F:DNA-binding transcription factor activity"/>
    <property type="evidence" value="ECO:0007669"/>
    <property type="project" value="InterPro"/>
</dbReference>
<dbReference type="EMBL" id="JRHX01000090">
    <property type="protein sequence ID" value="KXZ68610.1"/>
    <property type="molecule type" value="Genomic_DNA"/>
</dbReference>
<dbReference type="Proteomes" id="UP000075544">
    <property type="component" value="Unassembled WGS sequence"/>
</dbReference>
<dbReference type="AlphaFoldDB" id="A0A150HQV1"/>
<keyword evidence="1" id="KW-0547">Nucleotide-binding</keyword>
<accession>A0A150HQV1</accession>
<keyword evidence="2" id="KW-0067">ATP-binding</keyword>
<gene>
    <name evidence="4" type="primary">zraR_3</name>
    <name evidence="4" type="ORF">AVENLUH13518_03040</name>
</gene>
<dbReference type="InterPro" id="IPR002078">
    <property type="entry name" value="Sigma_54_int"/>
</dbReference>
<dbReference type="Pfam" id="PF25601">
    <property type="entry name" value="AAA_lid_14"/>
    <property type="match status" value="1"/>
</dbReference>
<proteinExistence type="predicted"/>
<dbReference type="PANTHER" id="PTHR32071">
    <property type="entry name" value="TRANSCRIPTIONAL REGULATORY PROTEIN"/>
    <property type="match status" value="1"/>
</dbReference>
<evidence type="ECO:0000256" key="2">
    <source>
        <dbReference type="ARBA" id="ARBA00022840"/>
    </source>
</evidence>
<dbReference type="InterPro" id="IPR058031">
    <property type="entry name" value="AAA_lid_NorR"/>
</dbReference>
<dbReference type="PANTHER" id="PTHR32071:SF14">
    <property type="entry name" value="TRANSCRIPTIONAL REGULATORY PROTEIN RTCR"/>
    <property type="match status" value="1"/>
</dbReference>
<feature type="domain" description="Sigma-54 factor interaction" evidence="3">
    <location>
        <begin position="185"/>
        <end position="423"/>
    </location>
</feature>
<dbReference type="GO" id="GO:0005524">
    <property type="term" value="F:ATP binding"/>
    <property type="evidence" value="ECO:0007669"/>
    <property type="project" value="UniProtKB-KW"/>
</dbReference>